<feature type="domain" description="CusB-like beta-barrel" evidence="3">
    <location>
        <begin position="187"/>
        <end position="265"/>
    </location>
</feature>
<dbReference type="InterPro" id="IPR058625">
    <property type="entry name" value="MdtA-like_BSH"/>
</dbReference>
<evidence type="ECO:0000313" key="5">
    <source>
        <dbReference type="Proteomes" id="UP000243002"/>
    </source>
</evidence>
<dbReference type="PANTHER" id="PTHR30469:SF39">
    <property type="entry name" value="SLL0180 PROTEIN"/>
    <property type="match status" value="1"/>
</dbReference>
<organism evidence="4 5">
    <name type="scientific">Cyanobium usitatum str. Tous</name>
    <dbReference type="NCBI Taxonomy" id="2116684"/>
    <lineage>
        <taxon>Bacteria</taxon>
        <taxon>Bacillati</taxon>
        <taxon>Cyanobacteriota</taxon>
        <taxon>Cyanophyceae</taxon>
        <taxon>Synechococcales</taxon>
        <taxon>Prochlorococcaceae</taxon>
        <taxon>Cyanobium</taxon>
    </lineage>
</organism>
<evidence type="ECO:0000259" key="3">
    <source>
        <dbReference type="Pfam" id="PF25954"/>
    </source>
</evidence>
<dbReference type="Gene3D" id="2.40.30.170">
    <property type="match status" value="1"/>
</dbReference>
<dbReference type="Gene3D" id="2.40.420.20">
    <property type="match status" value="1"/>
</dbReference>
<gene>
    <name evidence="4" type="ORF">C7K55_09885</name>
</gene>
<dbReference type="NCBIfam" id="TIGR01730">
    <property type="entry name" value="RND_mfp"/>
    <property type="match status" value="1"/>
</dbReference>
<dbReference type="GO" id="GO:0015562">
    <property type="term" value="F:efflux transmembrane transporter activity"/>
    <property type="evidence" value="ECO:0007669"/>
    <property type="project" value="TreeGrafter"/>
</dbReference>
<dbReference type="Pfam" id="PF25917">
    <property type="entry name" value="BSH_RND"/>
    <property type="match status" value="1"/>
</dbReference>
<dbReference type="AlphaFoldDB" id="A0A2P7MTF3"/>
<dbReference type="InterPro" id="IPR006143">
    <property type="entry name" value="RND_pump_MFP"/>
</dbReference>
<comment type="similarity">
    <text evidence="1">Belongs to the membrane fusion protein (MFP) (TC 8.A.1) family.</text>
</comment>
<accession>A0A2P7MTF3</accession>
<keyword evidence="5" id="KW-1185">Reference proteome</keyword>
<dbReference type="GO" id="GO:1990281">
    <property type="term" value="C:efflux pump complex"/>
    <property type="evidence" value="ECO:0007669"/>
    <property type="project" value="TreeGrafter"/>
</dbReference>
<dbReference type="Pfam" id="PF25954">
    <property type="entry name" value="Beta-barrel_RND_2"/>
    <property type="match status" value="1"/>
</dbReference>
<dbReference type="RefSeq" id="WP_106632563.1">
    <property type="nucleotide sequence ID" value="NZ_PXXO01000011.1"/>
</dbReference>
<feature type="domain" description="Multidrug resistance protein MdtA-like barrel-sandwich hybrid" evidence="2">
    <location>
        <begin position="56"/>
        <end position="182"/>
    </location>
</feature>
<dbReference type="Gene3D" id="2.40.50.100">
    <property type="match status" value="1"/>
</dbReference>
<dbReference type="Proteomes" id="UP000243002">
    <property type="component" value="Unassembled WGS sequence"/>
</dbReference>
<sequence>MVRAVPALSLVGVLLVGCAAKPVARQPLVVQAETIGEASFSPSIDVMSQLESTTDVALRPEVDGRVVKILATQGQRVKAGQPILVLDNVQQSASLDASKAESRKDLVNAERYIFLNEQGAVSTKDRDFYVTQAIQSRDQARAKAADLGYKYVTAPISGEIGDLDTVKLGDYIRQGQAITGIVDNSDLWTLMDVPATQASRVQLGQPVELKSQGIPPVISTGKVVFISPYFGISGNQSSPNTVLVKASFPNLTGKLKTGQYVRNRIITGSTRQLSVPVQAVMMQAQQPFVYRIFRLKQVLAKIRASTQIPDAQKQKLEALPAETPIVVQMPVKLGTLQDNRYPVLSGLIAGDQVVVSNTALLRTGMPVKLAGAAQPGVN</sequence>
<dbReference type="SUPFAM" id="SSF111369">
    <property type="entry name" value="HlyD-like secretion proteins"/>
    <property type="match status" value="1"/>
</dbReference>
<protein>
    <submittedName>
        <fullName evidence="4">Efflux RND transporter periplasmic adaptor subunit</fullName>
    </submittedName>
</protein>
<evidence type="ECO:0000259" key="2">
    <source>
        <dbReference type="Pfam" id="PF25917"/>
    </source>
</evidence>
<dbReference type="EMBL" id="PXXO01000011">
    <property type="protein sequence ID" value="PSJ04530.1"/>
    <property type="molecule type" value="Genomic_DNA"/>
</dbReference>
<dbReference type="PANTHER" id="PTHR30469">
    <property type="entry name" value="MULTIDRUG RESISTANCE PROTEIN MDTA"/>
    <property type="match status" value="1"/>
</dbReference>
<dbReference type="OrthoDB" id="5379451at2"/>
<dbReference type="PROSITE" id="PS51257">
    <property type="entry name" value="PROKAR_LIPOPROTEIN"/>
    <property type="match status" value="1"/>
</dbReference>
<proteinExistence type="inferred from homology"/>
<dbReference type="InterPro" id="IPR058792">
    <property type="entry name" value="Beta-barrel_RND_2"/>
</dbReference>
<reference evidence="4 5" key="1">
    <citation type="journal article" date="2018" name="Environ. Microbiol.">
        <title>Ecological and genomic features of two widespread freshwater picocyanobacteria.</title>
        <authorList>
            <person name="Cabello-Yeves P.J."/>
            <person name="Picazo A."/>
            <person name="Camacho A."/>
            <person name="Callieri C."/>
            <person name="Rosselli R."/>
            <person name="Roda-Garcia J.J."/>
            <person name="Coutinho F.H."/>
            <person name="Rodriguez-Valera F."/>
        </authorList>
    </citation>
    <scope>NUCLEOTIDE SEQUENCE [LARGE SCALE GENOMIC DNA]</scope>
    <source>
        <strain evidence="4 5">Tous</strain>
    </source>
</reference>
<name>A0A2P7MTF3_9CYAN</name>
<evidence type="ECO:0000313" key="4">
    <source>
        <dbReference type="EMBL" id="PSJ04530.1"/>
    </source>
</evidence>
<comment type="caution">
    <text evidence="4">The sequence shown here is derived from an EMBL/GenBank/DDBJ whole genome shotgun (WGS) entry which is preliminary data.</text>
</comment>
<evidence type="ECO:0000256" key="1">
    <source>
        <dbReference type="ARBA" id="ARBA00009477"/>
    </source>
</evidence>
<dbReference type="Gene3D" id="1.10.287.470">
    <property type="entry name" value="Helix hairpin bin"/>
    <property type="match status" value="1"/>
</dbReference>